<reference evidence="5 6" key="1">
    <citation type="submission" date="2018-11" db="EMBL/GenBank/DDBJ databases">
        <authorList>
            <person name="Li F."/>
        </authorList>
    </citation>
    <scope>NUCLEOTIDE SEQUENCE [LARGE SCALE GENOMIC DNA]</scope>
    <source>
        <strain evidence="5 6">Gsoil 097</strain>
    </source>
</reference>
<dbReference type="GO" id="GO:0004556">
    <property type="term" value="F:alpha-amylase activity"/>
    <property type="evidence" value="ECO:0007669"/>
    <property type="project" value="UniProtKB-EC"/>
</dbReference>
<dbReference type="GO" id="GO:0030246">
    <property type="term" value="F:carbohydrate binding"/>
    <property type="evidence" value="ECO:0007669"/>
    <property type="project" value="InterPro"/>
</dbReference>
<sequence length="497" mass="51530">MALTGLVALAQPASAAGATVTGRFVTEDGQPVDAIKASLVQGGSNVDSDTSGIDGTFTFTGVTAGSYTVNPLDPFGNYLAGTVAVTVVDGETKNLGDIELNYFDDISPLTPLTGIVRDTAGKPVRGIRVVAFAPAPTQPGFDGPMNATTDRTGRYQFLPQAGGGPGPGTYKLYFRDDEIVEETFRYGVRYSGDQPTWARATTVTVDNTLRTVPDVTVTQVGGISGTLTGTVPMTAGSVTVYDADGDQVGAPKATGPGGAYSFTTLRPGSYVLRFSSPDGGGSTFVRTFWPGAASIADATPVVVKSGQFRTGVNQVLSTQLTAFRKPTISGRPVVGSTLTASPGSWSLTTTTEYSYAWLRGAAVVGTAKTYRPVAADAGKTLSVRVTARSFDRSGIATSSPTATVKWVSAVSGRAAYVRAKKRLLLTVRVTGLSNPGGTVTVKEGARTVKARVAVRNGTAVITVLKPKPGRHTYTLLYSGTSTVLAATGRVAVKIPKR</sequence>
<dbReference type="SUPFAM" id="SSF49478">
    <property type="entry name" value="Cna protein B-type domain"/>
    <property type="match status" value="1"/>
</dbReference>
<comment type="caution">
    <text evidence="5">The sequence shown here is derived from an EMBL/GenBank/DDBJ whole genome shotgun (WGS) entry which is preliminary data.</text>
</comment>
<dbReference type="Gene3D" id="2.60.40.1120">
    <property type="entry name" value="Carboxypeptidase-like, regulatory domain"/>
    <property type="match status" value="1"/>
</dbReference>
<evidence type="ECO:0000256" key="2">
    <source>
        <dbReference type="ARBA" id="ARBA00012595"/>
    </source>
</evidence>
<dbReference type="InterPro" id="IPR013784">
    <property type="entry name" value="Carb-bd-like_fold"/>
</dbReference>
<comment type="catalytic activity">
    <reaction evidence="1">
        <text>Endohydrolysis of (1-&gt;4)-alpha-D-glucosidic linkages in polysaccharides containing three or more (1-&gt;4)-alpha-linked D-glucose units.</text>
        <dbReference type="EC" id="3.2.1.1"/>
    </reaction>
</comment>
<dbReference type="GO" id="GO:0005975">
    <property type="term" value="P:carbohydrate metabolic process"/>
    <property type="evidence" value="ECO:0007669"/>
    <property type="project" value="UniProtKB-ARBA"/>
</dbReference>
<gene>
    <name evidence="5" type="ORF">EFK50_19265</name>
</gene>
<dbReference type="EMBL" id="RJSE01000009">
    <property type="protein sequence ID" value="RNL60465.1"/>
    <property type="molecule type" value="Genomic_DNA"/>
</dbReference>
<dbReference type="Gene3D" id="2.60.40.2700">
    <property type="match status" value="1"/>
</dbReference>
<accession>A0A3N0CAH8</accession>
<evidence type="ECO:0000313" key="6">
    <source>
        <dbReference type="Proteomes" id="UP000267128"/>
    </source>
</evidence>
<dbReference type="Proteomes" id="UP000267128">
    <property type="component" value="Unassembled WGS sequence"/>
</dbReference>
<dbReference type="Gene3D" id="2.60.40.10">
    <property type="entry name" value="Immunoglobulins"/>
    <property type="match status" value="2"/>
</dbReference>
<feature type="signal peptide" evidence="4">
    <location>
        <begin position="1"/>
        <end position="15"/>
    </location>
</feature>
<keyword evidence="4" id="KW-0732">Signal</keyword>
<name>A0A3N0CAH8_9ACTN</name>
<evidence type="ECO:0000256" key="1">
    <source>
        <dbReference type="ARBA" id="ARBA00000548"/>
    </source>
</evidence>
<dbReference type="EC" id="3.2.1.1" evidence="2"/>
<organism evidence="5 6">
    <name type="scientific">Nocardioides marmoriginsengisoli</name>
    <dbReference type="NCBI Taxonomy" id="661483"/>
    <lineage>
        <taxon>Bacteria</taxon>
        <taxon>Bacillati</taxon>
        <taxon>Actinomycetota</taxon>
        <taxon>Actinomycetes</taxon>
        <taxon>Propionibacteriales</taxon>
        <taxon>Nocardioidaceae</taxon>
        <taxon>Nocardioides</taxon>
    </lineage>
</organism>
<evidence type="ECO:0000256" key="4">
    <source>
        <dbReference type="SAM" id="SignalP"/>
    </source>
</evidence>
<protein>
    <recommendedName>
        <fullName evidence="2">alpha-amylase</fullName>
        <ecNumber evidence="2">3.2.1.1</ecNumber>
    </recommendedName>
    <alternativeName>
        <fullName evidence="3">1,4-alpha-D-glucan glucanohydrolase</fullName>
    </alternativeName>
</protein>
<proteinExistence type="predicted"/>
<dbReference type="InterPro" id="IPR013783">
    <property type="entry name" value="Ig-like_fold"/>
</dbReference>
<feature type="chain" id="PRO_5018174433" description="alpha-amylase" evidence="4">
    <location>
        <begin position="16"/>
        <end position="497"/>
    </location>
</feature>
<evidence type="ECO:0000256" key="3">
    <source>
        <dbReference type="ARBA" id="ARBA00030238"/>
    </source>
</evidence>
<dbReference type="SUPFAM" id="SSF49452">
    <property type="entry name" value="Starch-binding domain-like"/>
    <property type="match status" value="1"/>
</dbReference>
<dbReference type="AlphaFoldDB" id="A0A3N0CAH8"/>
<keyword evidence="6" id="KW-1185">Reference proteome</keyword>
<evidence type="ECO:0000313" key="5">
    <source>
        <dbReference type="EMBL" id="RNL60465.1"/>
    </source>
</evidence>